<protein>
    <submittedName>
        <fullName evidence="3">Uncharacterized protein</fullName>
    </submittedName>
</protein>
<evidence type="ECO:0000256" key="1">
    <source>
        <dbReference type="SAM" id="MobiDB-lite"/>
    </source>
</evidence>
<comment type="caution">
    <text evidence="3">The sequence shown here is derived from an EMBL/GenBank/DDBJ whole genome shotgun (WGS) entry which is preliminary data.</text>
</comment>
<name>A0A918XA56_9ACTN</name>
<feature type="region of interest" description="Disordered" evidence="1">
    <location>
        <begin position="55"/>
        <end position="76"/>
    </location>
</feature>
<reference evidence="3" key="2">
    <citation type="submission" date="2020-09" db="EMBL/GenBank/DDBJ databases">
        <authorList>
            <person name="Sun Q."/>
            <person name="Ohkuma M."/>
        </authorList>
    </citation>
    <scope>NUCLEOTIDE SEQUENCE</scope>
    <source>
        <strain evidence="3">JCM 4637</strain>
    </source>
</reference>
<feature type="signal peptide" evidence="2">
    <location>
        <begin position="1"/>
        <end position="20"/>
    </location>
</feature>
<feature type="chain" id="PRO_5039085595" evidence="2">
    <location>
        <begin position="21"/>
        <end position="76"/>
    </location>
</feature>
<accession>A0A918XA56</accession>
<evidence type="ECO:0000313" key="3">
    <source>
        <dbReference type="EMBL" id="GHD19905.1"/>
    </source>
</evidence>
<dbReference type="EMBL" id="BMVC01000037">
    <property type="protein sequence ID" value="GHD19905.1"/>
    <property type="molecule type" value="Genomic_DNA"/>
</dbReference>
<dbReference type="Proteomes" id="UP000638353">
    <property type="component" value="Unassembled WGS sequence"/>
</dbReference>
<dbReference type="AlphaFoldDB" id="A0A918XA56"/>
<proteinExistence type="predicted"/>
<sequence length="76" mass="7772">MAAKCAPTVALLGVTGSACAPADADAASAVKARRVPAWRKRLEAVLGIESLPEAEPGRTEGNACQKRRLGTLRAGS</sequence>
<dbReference type="PROSITE" id="PS51257">
    <property type="entry name" value="PROKAR_LIPOPROTEIN"/>
    <property type="match status" value="1"/>
</dbReference>
<reference evidence="3" key="1">
    <citation type="journal article" date="2014" name="Int. J. Syst. Evol. Microbiol.">
        <title>Complete genome sequence of Corynebacterium casei LMG S-19264T (=DSM 44701T), isolated from a smear-ripened cheese.</title>
        <authorList>
            <consortium name="US DOE Joint Genome Institute (JGI-PGF)"/>
            <person name="Walter F."/>
            <person name="Albersmeier A."/>
            <person name="Kalinowski J."/>
            <person name="Ruckert C."/>
        </authorList>
    </citation>
    <scope>NUCLEOTIDE SEQUENCE</scope>
    <source>
        <strain evidence="3">JCM 4637</strain>
    </source>
</reference>
<evidence type="ECO:0000256" key="2">
    <source>
        <dbReference type="SAM" id="SignalP"/>
    </source>
</evidence>
<evidence type="ECO:0000313" key="4">
    <source>
        <dbReference type="Proteomes" id="UP000638353"/>
    </source>
</evidence>
<organism evidence="3 4">
    <name type="scientific">Streptomyces finlayi</name>
    <dbReference type="NCBI Taxonomy" id="67296"/>
    <lineage>
        <taxon>Bacteria</taxon>
        <taxon>Bacillati</taxon>
        <taxon>Actinomycetota</taxon>
        <taxon>Actinomycetes</taxon>
        <taxon>Kitasatosporales</taxon>
        <taxon>Streptomycetaceae</taxon>
        <taxon>Streptomyces</taxon>
    </lineage>
</organism>
<keyword evidence="2" id="KW-0732">Signal</keyword>
<gene>
    <name evidence="3" type="ORF">GCM10010334_83910</name>
</gene>